<name>A0A921UWX4_SORBI</name>
<proteinExistence type="predicted"/>
<evidence type="ECO:0000313" key="1">
    <source>
        <dbReference type="EMBL" id="KAG0547467.1"/>
    </source>
</evidence>
<dbReference type="AlphaFoldDB" id="A0A921UWX4"/>
<dbReference type="Proteomes" id="UP000807115">
    <property type="component" value="Chromosome 1"/>
</dbReference>
<reference evidence="1" key="2">
    <citation type="submission" date="2020-10" db="EMBL/GenBank/DDBJ databases">
        <authorList>
            <person name="Cooper E.A."/>
            <person name="Brenton Z.W."/>
            <person name="Flinn B.S."/>
            <person name="Jenkins J."/>
            <person name="Shu S."/>
            <person name="Flowers D."/>
            <person name="Luo F."/>
            <person name="Wang Y."/>
            <person name="Xia P."/>
            <person name="Barry K."/>
            <person name="Daum C."/>
            <person name="Lipzen A."/>
            <person name="Yoshinaga Y."/>
            <person name="Schmutz J."/>
            <person name="Saski C."/>
            <person name="Vermerris W."/>
            <person name="Kresovich S."/>
        </authorList>
    </citation>
    <scope>NUCLEOTIDE SEQUENCE</scope>
</reference>
<reference evidence="1" key="1">
    <citation type="journal article" date="2019" name="BMC Genomics">
        <title>A new reference genome for Sorghum bicolor reveals high levels of sequence similarity between sweet and grain genotypes: implications for the genetics of sugar metabolism.</title>
        <authorList>
            <person name="Cooper E.A."/>
            <person name="Brenton Z.W."/>
            <person name="Flinn B.S."/>
            <person name="Jenkins J."/>
            <person name="Shu S."/>
            <person name="Flowers D."/>
            <person name="Luo F."/>
            <person name="Wang Y."/>
            <person name="Xia P."/>
            <person name="Barry K."/>
            <person name="Daum C."/>
            <person name="Lipzen A."/>
            <person name="Yoshinaga Y."/>
            <person name="Schmutz J."/>
            <person name="Saski C."/>
            <person name="Vermerris W."/>
            <person name="Kresovich S."/>
        </authorList>
    </citation>
    <scope>NUCLEOTIDE SEQUENCE</scope>
</reference>
<dbReference type="EMBL" id="CM027680">
    <property type="protein sequence ID" value="KAG0547467.1"/>
    <property type="molecule type" value="Genomic_DNA"/>
</dbReference>
<protein>
    <submittedName>
        <fullName evidence="1">Uncharacterized protein</fullName>
    </submittedName>
</protein>
<sequence>MVWAGVEEACTLMASTTVRPGGRFGMLHVASLASCGEISLYKSWATRAPVLRRHTSLEELGSQLGAFLDAGYVRTGSFVPGLPCHLLFWVHSTAR</sequence>
<gene>
    <name evidence="1" type="ORF">BDA96_01G082700</name>
</gene>
<organism evidence="1 2">
    <name type="scientific">Sorghum bicolor</name>
    <name type="common">Sorghum</name>
    <name type="synonym">Sorghum vulgare</name>
    <dbReference type="NCBI Taxonomy" id="4558"/>
    <lineage>
        <taxon>Eukaryota</taxon>
        <taxon>Viridiplantae</taxon>
        <taxon>Streptophyta</taxon>
        <taxon>Embryophyta</taxon>
        <taxon>Tracheophyta</taxon>
        <taxon>Spermatophyta</taxon>
        <taxon>Magnoliopsida</taxon>
        <taxon>Liliopsida</taxon>
        <taxon>Poales</taxon>
        <taxon>Poaceae</taxon>
        <taxon>PACMAD clade</taxon>
        <taxon>Panicoideae</taxon>
        <taxon>Andropogonodae</taxon>
        <taxon>Andropogoneae</taxon>
        <taxon>Sorghinae</taxon>
        <taxon>Sorghum</taxon>
    </lineage>
</organism>
<accession>A0A921UWX4</accession>
<comment type="caution">
    <text evidence="1">The sequence shown here is derived from an EMBL/GenBank/DDBJ whole genome shotgun (WGS) entry which is preliminary data.</text>
</comment>
<evidence type="ECO:0000313" key="2">
    <source>
        <dbReference type="Proteomes" id="UP000807115"/>
    </source>
</evidence>